<dbReference type="RefSeq" id="WP_153443074.1">
    <property type="nucleotide sequence ID" value="NZ_CP121660.1"/>
</dbReference>
<proteinExistence type="predicted"/>
<dbReference type="OrthoDB" id="7889051at2"/>
<sequence length="166" mass="17375">MIQRLLAAGSLLFAVGAAQADETAFLGSLEGQWTGSGMVKLRINRSPMNVSCVFNSEASGQALSMKGTCRSLIVVSRAVGADLKVNGASYSGTYVGPSGRRAGLTGSRSGNAINLTIRWPRLVNGDRSANLTVQKVGQNGMRLVTTDVDPSSGDSVVTSDINLRRQ</sequence>
<gene>
    <name evidence="2" type="ORF">GHK62_32185</name>
</gene>
<evidence type="ECO:0000313" key="2">
    <source>
        <dbReference type="EMBL" id="MQX19210.1"/>
    </source>
</evidence>
<comment type="caution">
    <text evidence="2">The sequence shown here is derived from an EMBL/GenBank/DDBJ whole genome shotgun (WGS) entry which is preliminary data.</text>
</comment>
<dbReference type="AlphaFoldDB" id="A0A6N7LQ14"/>
<accession>A0A6N7LQ14</accession>
<name>A0A6N7LQ14_SINTE</name>
<evidence type="ECO:0000256" key="1">
    <source>
        <dbReference type="SAM" id="SignalP"/>
    </source>
</evidence>
<reference evidence="2 3" key="1">
    <citation type="journal article" date="2013" name="Genome Biol.">
        <title>Comparative genomics of the core and accessory genomes of 48 Sinorhizobium strains comprising five genospecies.</title>
        <authorList>
            <person name="Sugawara M."/>
            <person name="Epstein B."/>
            <person name="Badgley B.D."/>
            <person name="Unno T."/>
            <person name="Xu L."/>
            <person name="Reese J."/>
            <person name="Gyaneshwar P."/>
            <person name="Denny R."/>
            <person name="Mudge J."/>
            <person name="Bharti A.K."/>
            <person name="Farmer A.D."/>
            <person name="May G.D."/>
            <person name="Woodward J.E."/>
            <person name="Medigue C."/>
            <person name="Vallenet D."/>
            <person name="Lajus A."/>
            <person name="Rouy Z."/>
            <person name="Martinez-Vaz B."/>
            <person name="Tiffin P."/>
            <person name="Young N.D."/>
            <person name="Sadowsky M.J."/>
        </authorList>
    </citation>
    <scope>NUCLEOTIDE SEQUENCE [LARGE SCALE GENOMIC DNA]</scope>
    <source>
        <strain evidence="2 3">USDA4894</strain>
    </source>
</reference>
<protein>
    <submittedName>
        <fullName evidence="2">Uncharacterized protein</fullName>
    </submittedName>
</protein>
<dbReference type="Proteomes" id="UP000439983">
    <property type="component" value="Unassembled WGS sequence"/>
</dbReference>
<feature type="signal peptide" evidence="1">
    <location>
        <begin position="1"/>
        <end position="20"/>
    </location>
</feature>
<keyword evidence="3" id="KW-1185">Reference proteome</keyword>
<feature type="chain" id="PRO_5026703004" evidence="1">
    <location>
        <begin position="21"/>
        <end position="166"/>
    </location>
</feature>
<dbReference type="EMBL" id="WITC01000134">
    <property type="protein sequence ID" value="MQX19210.1"/>
    <property type="molecule type" value="Genomic_DNA"/>
</dbReference>
<organism evidence="2 3">
    <name type="scientific">Sinorhizobium terangae</name>
    <dbReference type="NCBI Taxonomy" id="110322"/>
    <lineage>
        <taxon>Bacteria</taxon>
        <taxon>Pseudomonadati</taxon>
        <taxon>Pseudomonadota</taxon>
        <taxon>Alphaproteobacteria</taxon>
        <taxon>Hyphomicrobiales</taxon>
        <taxon>Rhizobiaceae</taxon>
        <taxon>Sinorhizobium/Ensifer group</taxon>
        <taxon>Sinorhizobium</taxon>
    </lineage>
</organism>
<keyword evidence="1" id="KW-0732">Signal</keyword>
<evidence type="ECO:0000313" key="3">
    <source>
        <dbReference type="Proteomes" id="UP000439983"/>
    </source>
</evidence>